<dbReference type="Gene3D" id="1.20.950.20">
    <property type="entry name" value="Transmembrane di-heme cytochromes, Chain C"/>
    <property type="match status" value="2"/>
</dbReference>
<evidence type="ECO:0000256" key="3">
    <source>
        <dbReference type="ARBA" id="ARBA00022475"/>
    </source>
</evidence>
<feature type="transmembrane region" description="Helical" evidence="12">
    <location>
        <begin position="95"/>
        <end position="114"/>
    </location>
</feature>
<keyword evidence="8 12" id="KW-1133">Transmembrane helix</keyword>
<evidence type="ECO:0000256" key="10">
    <source>
        <dbReference type="ARBA" id="ARBA00023136"/>
    </source>
</evidence>
<dbReference type="GO" id="GO:0022904">
    <property type="term" value="P:respiratory electron transport chain"/>
    <property type="evidence" value="ECO:0007669"/>
    <property type="project" value="InterPro"/>
</dbReference>
<evidence type="ECO:0000256" key="2">
    <source>
        <dbReference type="ARBA" id="ARBA00022448"/>
    </source>
</evidence>
<evidence type="ECO:0000259" key="13">
    <source>
        <dbReference type="Pfam" id="PF01292"/>
    </source>
</evidence>
<dbReference type="InterPro" id="IPR011577">
    <property type="entry name" value="Cyt_b561_bac/Ni-Hgenase"/>
</dbReference>
<keyword evidence="4" id="KW-0349">Heme</keyword>
<keyword evidence="10 12" id="KW-0472">Membrane</keyword>
<dbReference type="AlphaFoldDB" id="A0A0F9BYS9"/>
<keyword evidence="7" id="KW-0249">Electron transport</keyword>
<dbReference type="GO" id="GO:0009055">
    <property type="term" value="F:electron transfer activity"/>
    <property type="evidence" value="ECO:0007669"/>
    <property type="project" value="InterPro"/>
</dbReference>
<dbReference type="SUPFAM" id="SSF81342">
    <property type="entry name" value="Transmembrane di-heme cytochromes"/>
    <property type="match status" value="1"/>
</dbReference>
<keyword evidence="2" id="KW-0813">Transport</keyword>
<dbReference type="GO" id="GO:0005886">
    <property type="term" value="C:plasma membrane"/>
    <property type="evidence" value="ECO:0007669"/>
    <property type="project" value="UniProtKB-SubCell"/>
</dbReference>
<feature type="domain" description="Cytochrome b561 bacterial/Ni-hydrogenase" evidence="13">
    <location>
        <begin position="13"/>
        <end position="178"/>
    </location>
</feature>
<dbReference type="InterPro" id="IPR052168">
    <property type="entry name" value="Cytochrome_b561_oxidase"/>
</dbReference>
<evidence type="ECO:0000256" key="6">
    <source>
        <dbReference type="ARBA" id="ARBA00022723"/>
    </source>
</evidence>
<dbReference type="InterPro" id="IPR016174">
    <property type="entry name" value="Di-haem_cyt_TM"/>
</dbReference>
<feature type="transmembrane region" description="Helical" evidence="12">
    <location>
        <begin position="15"/>
        <end position="33"/>
    </location>
</feature>
<keyword evidence="3" id="KW-1003">Cell membrane</keyword>
<feature type="transmembrane region" description="Helical" evidence="12">
    <location>
        <begin position="53"/>
        <end position="74"/>
    </location>
</feature>
<keyword evidence="6" id="KW-0479">Metal-binding</keyword>
<name>A0A0F9BYS9_9ZZZZ</name>
<dbReference type="GO" id="GO:0046872">
    <property type="term" value="F:metal ion binding"/>
    <property type="evidence" value="ECO:0007669"/>
    <property type="project" value="UniProtKB-KW"/>
</dbReference>
<evidence type="ECO:0000256" key="5">
    <source>
        <dbReference type="ARBA" id="ARBA00022692"/>
    </source>
</evidence>
<dbReference type="EMBL" id="LAZR01038609">
    <property type="protein sequence ID" value="KKL19107.1"/>
    <property type="molecule type" value="Genomic_DNA"/>
</dbReference>
<comment type="caution">
    <text evidence="14">The sequence shown here is derived from an EMBL/GenBank/DDBJ whole genome shotgun (WGS) entry which is preliminary data.</text>
</comment>
<evidence type="ECO:0000256" key="9">
    <source>
        <dbReference type="ARBA" id="ARBA00023004"/>
    </source>
</evidence>
<dbReference type="PANTHER" id="PTHR30529:SF1">
    <property type="entry name" value="CYTOCHROME B561 HOMOLOG 2"/>
    <property type="match status" value="1"/>
</dbReference>
<dbReference type="GO" id="GO:0020037">
    <property type="term" value="F:heme binding"/>
    <property type="evidence" value="ECO:0007669"/>
    <property type="project" value="TreeGrafter"/>
</dbReference>
<organism evidence="14">
    <name type="scientific">marine sediment metagenome</name>
    <dbReference type="NCBI Taxonomy" id="412755"/>
    <lineage>
        <taxon>unclassified sequences</taxon>
        <taxon>metagenomes</taxon>
        <taxon>ecological metagenomes</taxon>
    </lineage>
</organism>
<proteinExistence type="inferred from homology"/>
<keyword evidence="9" id="KW-0408">Iron</keyword>
<comment type="similarity">
    <text evidence="11">Belongs to the cytochrome b561 family.</text>
</comment>
<evidence type="ECO:0000313" key="14">
    <source>
        <dbReference type="EMBL" id="KKL19107.1"/>
    </source>
</evidence>
<sequence length="178" mass="20029">MGGVMLYDSQEKYGAVSRFFHWVMAVLIFWQMLKLFDRINEGEHWVGQVLVPWHISIGVLLLVLIIVRLGWFISQRENRPPADEQLAVFVKVGHGLLYLGMLLMPVTGLAYMVGKGYGLTVFGVQLVAKSDGIAWLANIGGLHPYIAWTLLVLIVGHIVMAFVHQFIKKDGLLQRMLG</sequence>
<gene>
    <name evidence="14" type="ORF">LCGC14_2468790</name>
</gene>
<comment type="subcellular location">
    <subcellularLocation>
        <location evidence="1">Cell membrane</location>
        <topology evidence="1">Multi-pass membrane protein</topology>
    </subcellularLocation>
</comment>
<keyword evidence="5 12" id="KW-0812">Transmembrane</keyword>
<accession>A0A0F9BYS9</accession>
<evidence type="ECO:0000256" key="4">
    <source>
        <dbReference type="ARBA" id="ARBA00022617"/>
    </source>
</evidence>
<reference evidence="14" key="1">
    <citation type="journal article" date="2015" name="Nature">
        <title>Complex archaea that bridge the gap between prokaryotes and eukaryotes.</title>
        <authorList>
            <person name="Spang A."/>
            <person name="Saw J.H."/>
            <person name="Jorgensen S.L."/>
            <person name="Zaremba-Niedzwiedzka K."/>
            <person name="Martijn J."/>
            <person name="Lind A.E."/>
            <person name="van Eijk R."/>
            <person name="Schleper C."/>
            <person name="Guy L."/>
            <person name="Ettema T.J."/>
        </authorList>
    </citation>
    <scope>NUCLEOTIDE SEQUENCE</scope>
</reference>
<evidence type="ECO:0000256" key="7">
    <source>
        <dbReference type="ARBA" id="ARBA00022982"/>
    </source>
</evidence>
<dbReference type="PANTHER" id="PTHR30529">
    <property type="entry name" value="CYTOCHROME B561"/>
    <property type="match status" value="1"/>
</dbReference>
<evidence type="ECO:0000256" key="12">
    <source>
        <dbReference type="SAM" id="Phobius"/>
    </source>
</evidence>
<evidence type="ECO:0000256" key="1">
    <source>
        <dbReference type="ARBA" id="ARBA00004651"/>
    </source>
</evidence>
<evidence type="ECO:0000256" key="8">
    <source>
        <dbReference type="ARBA" id="ARBA00022989"/>
    </source>
</evidence>
<protein>
    <recommendedName>
        <fullName evidence="13">Cytochrome b561 bacterial/Ni-hydrogenase domain-containing protein</fullName>
    </recommendedName>
</protein>
<dbReference type="Pfam" id="PF01292">
    <property type="entry name" value="Ni_hydr_CYTB"/>
    <property type="match status" value="1"/>
</dbReference>
<feature type="transmembrane region" description="Helical" evidence="12">
    <location>
        <begin position="145"/>
        <end position="167"/>
    </location>
</feature>
<evidence type="ECO:0000256" key="11">
    <source>
        <dbReference type="ARBA" id="ARBA00037975"/>
    </source>
</evidence>